<protein>
    <recommendedName>
        <fullName evidence="4">CBM-cenC domain-containing protein</fullName>
    </recommendedName>
</protein>
<proteinExistence type="predicted"/>
<accession>A0A329MP33</accession>
<keyword evidence="3" id="KW-1185">Reference proteome</keyword>
<name>A0A329MP33_9BACL</name>
<feature type="chain" id="PRO_5016279216" description="CBM-cenC domain-containing protein" evidence="1">
    <location>
        <begin position="30"/>
        <end position="1316"/>
    </location>
</feature>
<dbReference type="RefSeq" id="WP_113030605.1">
    <property type="nucleotide sequence ID" value="NZ_QMFB01000004.1"/>
</dbReference>
<evidence type="ECO:0000313" key="2">
    <source>
        <dbReference type="EMBL" id="RAV21514.1"/>
    </source>
</evidence>
<dbReference type="EMBL" id="QMFB01000004">
    <property type="protein sequence ID" value="RAV21514.1"/>
    <property type="molecule type" value="Genomic_DNA"/>
</dbReference>
<dbReference type="Gene3D" id="2.60.120.260">
    <property type="entry name" value="Galactose-binding domain-like"/>
    <property type="match status" value="5"/>
</dbReference>
<reference evidence="2 3" key="1">
    <citation type="journal article" date="2009" name="Int. J. Syst. Evol. Microbiol.">
        <title>Paenibacillus contaminans sp. nov., isolated from a contaminated laboratory plate.</title>
        <authorList>
            <person name="Chou J.H."/>
            <person name="Lee J.H."/>
            <person name="Lin M.C."/>
            <person name="Chang P.S."/>
            <person name="Arun A.B."/>
            <person name="Young C.C."/>
            <person name="Chen W.M."/>
        </authorList>
    </citation>
    <scope>NUCLEOTIDE SEQUENCE [LARGE SCALE GENOMIC DNA]</scope>
    <source>
        <strain evidence="2 3">CKOBP-6</strain>
    </source>
</reference>
<dbReference type="InterPro" id="IPR008979">
    <property type="entry name" value="Galactose-bd-like_sf"/>
</dbReference>
<sequence>MIVKKWKLISMTLVAALLSTGLLPLGAAAQDTDLDRFLFVDQSYNFGRAASDEETGGSMAWGQSYYSNAYVDMYETTGERFWLDKIVDQTDRIVANARDHDNDGNLGWADFGYAKPQIKNSTFSIPGASRAASEEHIENSSFEADTDNDNIPDNWIVQGDSGSVYRSTASGDSFDGAAGVIVTSNSVDDNRLVQPFAYESGKSYIVEVFAGVETEQTEAIVDVFNATTGSVLGMMRVHHVGFERYLFEFTAPSNGILQLRLGLESYTEAGYKARFDAVSVKISDAPDAPAPETAALDNGGMENPDPLDNTMAAGWIRWPESTSANVYMTTDAFSGSNALAVTTDHSSWEIAEQVIDYLPGHIYTLTFKGKVMGGAASGLVSVYNETDAVVLGNIMFSSTSWDSYSLTFTAPQASGKTVKIRLLQSDWQLVGFTSLFDDFELSYTAPTNLVINGAFESAEGDPTLPAGWTRTSGTSSTDIYLSSGINNYYSYQWGVAMSADNVSAKGLEQTLPYVPDETYVITFWARTTDPRYPGELQIYDETGSVMLGSSNITGTAWSKHVLKYTAPSTTDHTVKLRLVRPASPGQAIDYIDDISIRSLAMTDAAAWTREATPFAAAHRYNDPTVFADEWGLRLVYDGSLAPEIVQQLHNYHPNSEYGINFNGKVSPGATGRVRLQDRTTNTTLGSWGLSEQIPYTTGYFQTPEAGHELFVEISIPSGAANDTLWLDGIMVAQSWENQVHEAMIGSAILRFVNTVYADSSLHAAYKAKADTYRNFIADNLVHKWDPWWRQISGVDGHNNGTGVYLIPDGFSTEWFPGRTMPHNQYLMVAELFYQLYEATEGEYAYAVDRPFYWSRANDMERAFKETIDAHPLNTAQNTDAYLWHYWDPMGPWDEGHYAVYTYEDMSHAAITMTGVLGAYRRGQVFTYTDMQKFARTMTDIMWNGSLTSPVVSWDNSRGPVNTGDNMLTIYYHNWTYMAEIDPLLRDISAAICDTLACSPTQASGIAKWSGNKIANSNFELADPLDPTLPYRWARWQGDSSTVYRTTCDPGMGEDSVIIKTDGSAWQVLEQPIADYELNTDYTISFLGKVYGLTDGRAEVYDYTTSTLLGSINFSETSWTRKAFTVRTPASSGHNIRVRLYTGDYTPAMQQVGFDDVRALPSLSGTEVANAGFETPDQWDSTLPRYWQRGEETSMTNVLLDTTDKHSGLSSLKLVSAAGAEEQELFYEWKGYKSSGTYTVTIEGKSSGTAGGKVAIIDTSSNTELASTVISASNWTASTMTFTAPSAYDRTLKIVITHNNPSVAGTVWVDEMNIRSE</sequence>
<comment type="caution">
    <text evidence="2">The sequence shown here is derived from an EMBL/GenBank/DDBJ whole genome shotgun (WGS) entry which is preliminary data.</text>
</comment>
<evidence type="ECO:0000256" key="1">
    <source>
        <dbReference type="SAM" id="SignalP"/>
    </source>
</evidence>
<evidence type="ECO:0000313" key="3">
    <source>
        <dbReference type="Proteomes" id="UP000250369"/>
    </source>
</evidence>
<evidence type="ECO:0008006" key="4">
    <source>
        <dbReference type="Google" id="ProtNLM"/>
    </source>
</evidence>
<dbReference type="Proteomes" id="UP000250369">
    <property type="component" value="Unassembled WGS sequence"/>
</dbReference>
<gene>
    <name evidence="2" type="ORF">DQG23_09600</name>
</gene>
<keyword evidence="1" id="KW-0732">Signal</keyword>
<feature type="signal peptide" evidence="1">
    <location>
        <begin position="1"/>
        <end position="29"/>
    </location>
</feature>
<organism evidence="2 3">
    <name type="scientific">Paenibacillus contaminans</name>
    <dbReference type="NCBI Taxonomy" id="450362"/>
    <lineage>
        <taxon>Bacteria</taxon>
        <taxon>Bacillati</taxon>
        <taxon>Bacillota</taxon>
        <taxon>Bacilli</taxon>
        <taxon>Bacillales</taxon>
        <taxon>Paenibacillaceae</taxon>
        <taxon>Paenibacillus</taxon>
    </lineage>
</organism>
<dbReference type="SUPFAM" id="SSF49785">
    <property type="entry name" value="Galactose-binding domain-like"/>
    <property type="match status" value="2"/>
</dbReference>
<dbReference type="OrthoDB" id="2479880at2"/>